<dbReference type="Gene3D" id="3.30.1330.200">
    <property type="match status" value="1"/>
</dbReference>
<dbReference type="SUPFAM" id="SSF64438">
    <property type="entry name" value="CNF1/YfiH-like putative cysteine hydrolases"/>
    <property type="match status" value="1"/>
</dbReference>
<dbReference type="Proteomes" id="UP000553343">
    <property type="component" value="Unassembled WGS sequence"/>
</dbReference>
<protein>
    <recommendedName>
        <fullName evidence="3">Chemotaxis protein CheD</fullName>
    </recommendedName>
</protein>
<dbReference type="EMBL" id="JACADJ010000006">
    <property type="protein sequence ID" value="NWH03947.1"/>
    <property type="molecule type" value="Genomic_DNA"/>
</dbReference>
<evidence type="ECO:0000313" key="2">
    <source>
        <dbReference type="Proteomes" id="UP000553343"/>
    </source>
</evidence>
<proteinExistence type="predicted"/>
<name>A0A850T6U2_9BACT</name>
<dbReference type="RefSeq" id="WP_178365404.1">
    <property type="nucleotide sequence ID" value="NZ_JACADJ010000006.1"/>
</dbReference>
<evidence type="ECO:0000313" key="1">
    <source>
        <dbReference type="EMBL" id="NWH03947.1"/>
    </source>
</evidence>
<gene>
    <name evidence="1" type="ORF">HXW94_02875</name>
</gene>
<dbReference type="AlphaFoldDB" id="A0A850T6U2"/>
<dbReference type="InterPro" id="IPR038592">
    <property type="entry name" value="CheD-like_sf"/>
</dbReference>
<evidence type="ECO:0008006" key="3">
    <source>
        <dbReference type="Google" id="ProtNLM"/>
    </source>
</evidence>
<dbReference type="InterPro" id="IPR011324">
    <property type="entry name" value="Cytotoxic_necrot_fac-like_cat"/>
</dbReference>
<keyword evidence="2" id="KW-1185">Reference proteome</keyword>
<reference evidence="1 2" key="1">
    <citation type="submission" date="2020-06" db="EMBL/GenBank/DDBJ databases">
        <title>High-quality draft genome of sulfate reducer Desulfobacter latus type strain AcrS2 isolated from marine sediment.</title>
        <authorList>
            <person name="Hoppe M."/>
            <person name="Larsen C.K."/>
            <person name="Marshall I.P.G."/>
            <person name="Schramm A."/>
            <person name="Marietou A.G."/>
        </authorList>
    </citation>
    <scope>NUCLEOTIDE SEQUENCE [LARGE SCALE GENOMIC DNA]</scope>
    <source>
        <strain evidence="1 2">AcRS2</strain>
    </source>
</reference>
<organism evidence="1 2">
    <name type="scientific">Desulfobacter latus</name>
    <dbReference type="NCBI Taxonomy" id="2292"/>
    <lineage>
        <taxon>Bacteria</taxon>
        <taxon>Pseudomonadati</taxon>
        <taxon>Thermodesulfobacteriota</taxon>
        <taxon>Desulfobacteria</taxon>
        <taxon>Desulfobacterales</taxon>
        <taxon>Desulfobacteraceae</taxon>
        <taxon>Desulfobacter</taxon>
    </lineage>
</organism>
<comment type="caution">
    <text evidence="1">The sequence shown here is derived from an EMBL/GenBank/DDBJ whole genome shotgun (WGS) entry which is preliminary data.</text>
</comment>
<accession>A0A850T6U2</accession>
<sequence>MNHIQNEYIPTGRLRVGKKSPRKFQAILGTCLGLALYDPKRKAGGLIHILLPSPLENTDFQSSTPEKYASTGIVKFHIKYNIK</sequence>